<evidence type="ECO:0000313" key="2">
    <source>
        <dbReference type="Proteomes" id="UP001159427"/>
    </source>
</evidence>
<sequence>MVHLKQQECDRLQEHIRQSDAKYDNVVSSAEAMEREKQEVSELLVSLRTQVLEIQQKHEEFRVEERQRLKLESDRVMEEACLAFNSAESDRVKILKLKLKKEKARRKKGDERNEKLLKEDFSFTKKALYQSYIQVSVVLTSFIAVSLKMRRYQGRLDRLRRGRTLTFQDGKLQSMETLTQGRRVELRR</sequence>
<comment type="caution">
    <text evidence="1">The sequence shown here is derived from an EMBL/GenBank/DDBJ whole genome shotgun (WGS) entry which is preliminary data.</text>
</comment>
<dbReference type="Proteomes" id="UP001159427">
    <property type="component" value="Unassembled WGS sequence"/>
</dbReference>
<dbReference type="EMBL" id="CALNXI010002562">
    <property type="protein sequence ID" value="CAH3188943.1"/>
    <property type="molecule type" value="Genomic_DNA"/>
</dbReference>
<accession>A0ABN8SGR3</accession>
<keyword evidence="2" id="KW-1185">Reference proteome</keyword>
<evidence type="ECO:0000313" key="1">
    <source>
        <dbReference type="EMBL" id="CAH3188943.1"/>
    </source>
</evidence>
<protein>
    <submittedName>
        <fullName evidence="1">Uncharacterized protein</fullName>
    </submittedName>
</protein>
<proteinExistence type="predicted"/>
<gene>
    <name evidence="1" type="ORF">PEVE_00018931</name>
</gene>
<organism evidence="1 2">
    <name type="scientific">Porites evermanni</name>
    <dbReference type="NCBI Taxonomy" id="104178"/>
    <lineage>
        <taxon>Eukaryota</taxon>
        <taxon>Metazoa</taxon>
        <taxon>Cnidaria</taxon>
        <taxon>Anthozoa</taxon>
        <taxon>Hexacorallia</taxon>
        <taxon>Scleractinia</taxon>
        <taxon>Fungiina</taxon>
        <taxon>Poritidae</taxon>
        <taxon>Porites</taxon>
    </lineage>
</organism>
<reference evidence="1 2" key="1">
    <citation type="submission" date="2022-05" db="EMBL/GenBank/DDBJ databases">
        <authorList>
            <consortium name="Genoscope - CEA"/>
            <person name="William W."/>
        </authorList>
    </citation>
    <scope>NUCLEOTIDE SEQUENCE [LARGE SCALE GENOMIC DNA]</scope>
</reference>
<name>A0ABN8SGR3_9CNID</name>